<dbReference type="InterPro" id="IPR045340">
    <property type="entry name" value="DUF6533"/>
</dbReference>
<evidence type="ECO:0000259" key="1">
    <source>
        <dbReference type="Pfam" id="PF20151"/>
    </source>
</evidence>
<dbReference type="Proteomes" id="UP000230002">
    <property type="component" value="Unassembled WGS sequence"/>
</dbReference>
<feature type="domain" description="DUF6533" evidence="1">
    <location>
        <begin position="25"/>
        <end position="68"/>
    </location>
</feature>
<organism evidence="2 3">
    <name type="scientific">Ganoderma sinense ZZ0214-1</name>
    <dbReference type="NCBI Taxonomy" id="1077348"/>
    <lineage>
        <taxon>Eukaryota</taxon>
        <taxon>Fungi</taxon>
        <taxon>Dikarya</taxon>
        <taxon>Basidiomycota</taxon>
        <taxon>Agaricomycotina</taxon>
        <taxon>Agaricomycetes</taxon>
        <taxon>Polyporales</taxon>
        <taxon>Polyporaceae</taxon>
        <taxon>Ganoderma</taxon>
    </lineage>
</organism>
<comment type="caution">
    <text evidence="2">The sequence shown here is derived from an EMBL/GenBank/DDBJ whole genome shotgun (WGS) entry which is preliminary data.</text>
</comment>
<keyword evidence="3" id="KW-1185">Reference proteome</keyword>
<protein>
    <recommendedName>
        <fullName evidence="1">DUF6533 domain-containing protein</fullName>
    </recommendedName>
</protein>
<sequence>MSSQSDSAAAELIALASVLYQANHCIIGSTFFLIYDYAITLGREVNLFWTHKYTGASILFFTNRYVTLTWNVMGLAQLAKISEQFYFGLTGVTDPEFGCFASTNLTHDVAVKYVSETS</sequence>
<name>A0A2G8RSZ5_9APHY</name>
<dbReference type="EMBL" id="AYKW01000056">
    <property type="protein sequence ID" value="PIL24637.1"/>
    <property type="molecule type" value="Genomic_DNA"/>
</dbReference>
<evidence type="ECO:0000313" key="2">
    <source>
        <dbReference type="EMBL" id="PIL24637.1"/>
    </source>
</evidence>
<proteinExistence type="predicted"/>
<dbReference type="AlphaFoldDB" id="A0A2G8RSZ5"/>
<dbReference type="OrthoDB" id="2752961at2759"/>
<gene>
    <name evidence="2" type="ORF">GSI_12521</name>
</gene>
<evidence type="ECO:0000313" key="3">
    <source>
        <dbReference type="Proteomes" id="UP000230002"/>
    </source>
</evidence>
<dbReference type="Pfam" id="PF20151">
    <property type="entry name" value="DUF6533"/>
    <property type="match status" value="1"/>
</dbReference>
<accession>A0A2G8RSZ5</accession>
<reference evidence="2 3" key="1">
    <citation type="journal article" date="2015" name="Sci. Rep.">
        <title>Chromosome-level genome map provides insights into diverse defense mechanisms in the medicinal fungus Ganoderma sinense.</title>
        <authorList>
            <person name="Zhu Y."/>
            <person name="Xu J."/>
            <person name="Sun C."/>
            <person name="Zhou S."/>
            <person name="Xu H."/>
            <person name="Nelson D.R."/>
            <person name="Qian J."/>
            <person name="Song J."/>
            <person name="Luo H."/>
            <person name="Xiang L."/>
            <person name="Li Y."/>
            <person name="Xu Z."/>
            <person name="Ji A."/>
            <person name="Wang L."/>
            <person name="Lu S."/>
            <person name="Hayward A."/>
            <person name="Sun W."/>
            <person name="Li X."/>
            <person name="Schwartz D.C."/>
            <person name="Wang Y."/>
            <person name="Chen S."/>
        </authorList>
    </citation>
    <scope>NUCLEOTIDE SEQUENCE [LARGE SCALE GENOMIC DNA]</scope>
    <source>
        <strain evidence="2 3">ZZ0214-1</strain>
    </source>
</reference>